<dbReference type="Proteomes" id="UP001141434">
    <property type="component" value="Unassembled WGS sequence"/>
</dbReference>
<dbReference type="PANTHER" id="PTHR36124:SF6">
    <property type="entry name" value="ER-BOUND OXYGENASE MPAB_MPAB'_RUBBER OXYGENASE CATALYTIC DOMAIN-CONTAINING PROTEIN"/>
    <property type="match status" value="1"/>
</dbReference>
<dbReference type="RefSeq" id="XP_056508092.1">
    <property type="nucleotide sequence ID" value="XM_056659799.1"/>
</dbReference>
<evidence type="ECO:0000313" key="3">
    <source>
        <dbReference type="Proteomes" id="UP001141434"/>
    </source>
</evidence>
<gene>
    <name evidence="2" type="ORF">NUU61_009274</name>
</gene>
<dbReference type="InterPro" id="IPR046366">
    <property type="entry name" value="MPAB"/>
</dbReference>
<protein>
    <recommendedName>
        <fullName evidence="4">ER-bound oxygenase mpaB/mpaB'/Rubber oxygenase catalytic domain-containing protein</fullName>
    </recommendedName>
</protein>
<evidence type="ECO:0000313" key="2">
    <source>
        <dbReference type="EMBL" id="KAJ5084695.1"/>
    </source>
</evidence>
<dbReference type="EMBL" id="JAPMSZ010000011">
    <property type="protein sequence ID" value="KAJ5084695.1"/>
    <property type="molecule type" value="Genomic_DNA"/>
</dbReference>
<reference evidence="2" key="2">
    <citation type="journal article" date="2023" name="IMA Fungus">
        <title>Comparative genomic study of the Penicillium genus elucidates a diverse pangenome and 15 lateral gene transfer events.</title>
        <authorList>
            <person name="Petersen C."/>
            <person name="Sorensen T."/>
            <person name="Nielsen M.R."/>
            <person name="Sondergaard T.E."/>
            <person name="Sorensen J.L."/>
            <person name="Fitzpatrick D.A."/>
            <person name="Frisvad J.C."/>
            <person name="Nielsen K.L."/>
        </authorList>
    </citation>
    <scope>NUCLEOTIDE SEQUENCE</scope>
    <source>
        <strain evidence="2">IBT 34128</strain>
    </source>
</reference>
<proteinExistence type="predicted"/>
<dbReference type="GO" id="GO:0016491">
    <property type="term" value="F:oxidoreductase activity"/>
    <property type="evidence" value="ECO:0007669"/>
    <property type="project" value="InterPro"/>
</dbReference>
<comment type="caution">
    <text evidence="2">The sequence shown here is derived from an EMBL/GenBank/DDBJ whole genome shotgun (WGS) entry which is preliminary data.</text>
</comment>
<evidence type="ECO:0000256" key="1">
    <source>
        <dbReference type="SAM" id="Phobius"/>
    </source>
</evidence>
<dbReference type="OrthoDB" id="545169at2759"/>
<dbReference type="PANTHER" id="PTHR36124">
    <property type="match status" value="1"/>
</dbReference>
<organism evidence="2 3">
    <name type="scientific">Penicillium alfredii</name>
    <dbReference type="NCBI Taxonomy" id="1506179"/>
    <lineage>
        <taxon>Eukaryota</taxon>
        <taxon>Fungi</taxon>
        <taxon>Dikarya</taxon>
        <taxon>Ascomycota</taxon>
        <taxon>Pezizomycotina</taxon>
        <taxon>Eurotiomycetes</taxon>
        <taxon>Eurotiomycetidae</taxon>
        <taxon>Eurotiales</taxon>
        <taxon>Aspergillaceae</taxon>
        <taxon>Penicillium</taxon>
    </lineage>
</organism>
<feature type="transmembrane region" description="Helical" evidence="1">
    <location>
        <begin position="302"/>
        <end position="321"/>
    </location>
</feature>
<keyword evidence="1" id="KW-0812">Transmembrane</keyword>
<sequence>MNNTLFVHLPEIGGPDALAPRPFFPSQWLSYALGLIVVYPFLIASLRFRRLRQLHRKYPYTRETLGKMTDDEAFEIQKVVATLEFPLIFARSLQSALFKTYGIPSISHLLVKTNQFANPDTSLKRYTDTSALVQEMIGNSPTSPRTYISLARTRYLHSPYRASGKLLEDDMLYTLALLSWQPIRFIEQFEWRSLSDLERCAIGTFWKSLGDGLGISYKGLPSGETGFRDGIHWLEELQVWGEAYETKHMVPDMKNREMGDQTMSVLLYMLPKPLHPVALQFASFMIDDRLRKAMYYDPPTPFWSSFFSTFLVVRKFFLRYLSPPRPHCMRHSTYTEQADENQRFFLTAWEAAPYYVKPTFWNRWGPGAWITWGVFGRPVPGDNGDRYCPAGYKIEDMGPRHFEGKGKKTMDVTMEELKGFRTGKCPFH</sequence>
<accession>A0A9W9EMX3</accession>
<name>A0A9W9EMX3_9EURO</name>
<keyword evidence="3" id="KW-1185">Reference proteome</keyword>
<dbReference type="GeneID" id="81398968"/>
<keyword evidence="1" id="KW-1133">Transmembrane helix</keyword>
<dbReference type="AlphaFoldDB" id="A0A9W9EMX3"/>
<feature type="transmembrane region" description="Helical" evidence="1">
    <location>
        <begin position="263"/>
        <end position="282"/>
    </location>
</feature>
<keyword evidence="1" id="KW-0472">Membrane</keyword>
<feature type="transmembrane region" description="Helical" evidence="1">
    <location>
        <begin position="28"/>
        <end position="48"/>
    </location>
</feature>
<evidence type="ECO:0008006" key="4">
    <source>
        <dbReference type="Google" id="ProtNLM"/>
    </source>
</evidence>
<reference evidence="2" key="1">
    <citation type="submission" date="2022-11" db="EMBL/GenBank/DDBJ databases">
        <authorList>
            <person name="Petersen C."/>
        </authorList>
    </citation>
    <scope>NUCLEOTIDE SEQUENCE</scope>
    <source>
        <strain evidence="2">IBT 34128</strain>
    </source>
</reference>